<keyword evidence="3" id="KW-1133">Transmembrane helix</keyword>
<protein>
    <recommendedName>
        <fullName evidence="4">AAA+ ATPase domain-containing protein</fullName>
    </recommendedName>
</protein>
<accession>A0A0N1PDZ4</accession>
<dbReference type="InterPro" id="IPR003593">
    <property type="entry name" value="AAA+_ATPase"/>
</dbReference>
<evidence type="ECO:0000313" key="5">
    <source>
        <dbReference type="EMBL" id="KPI86233.1"/>
    </source>
</evidence>
<feature type="compositionally biased region" description="Acidic residues" evidence="2">
    <location>
        <begin position="653"/>
        <end position="667"/>
    </location>
</feature>
<dbReference type="GO" id="GO:0016887">
    <property type="term" value="F:ATP hydrolysis activity"/>
    <property type="evidence" value="ECO:0007669"/>
    <property type="project" value="InterPro"/>
</dbReference>
<proteinExistence type="inferred from homology"/>
<feature type="compositionally biased region" description="Basic and acidic residues" evidence="2">
    <location>
        <begin position="169"/>
        <end position="184"/>
    </location>
</feature>
<keyword evidence="3" id="KW-0472">Membrane</keyword>
<dbReference type="SUPFAM" id="SSF52540">
    <property type="entry name" value="P-loop containing nucleoside triphosphate hydrolases"/>
    <property type="match status" value="1"/>
</dbReference>
<dbReference type="InterPro" id="IPR050747">
    <property type="entry name" value="Mitochondrial_chaperone_BCS1"/>
</dbReference>
<feature type="domain" description="AAA+ ATPase" evidence="4">
    <location>
        <begin position="494"/>
        <end position="737"/>
    </location>
</feature>
<feature type="region of interest" description="Disordered" evidence="2">
    <location>
        <begin position="169"/>
        <end position="202"/>
    </location>
</feature>
<dbReference type="EMBL" id="LJSK01000141">
    <property type="protein sequence ID" value="KPI86233.1"/>
    <property type="molecule type" value="Genomic_DNA"/>
</dbReference>
<dbReference type="VEuPathDB" id="TriTrypDB:Lsey_0141_0110"/>
<comment type="similarity">
    <text evidence="1">Belongs to the AAA ATPase family. BCS1 subfamily.</text>
</comment>
<comment type="caution">
    <text evidence="5">The sequence shown here is derived from an EMBL/GenBank/DDBJ whole genome shotgun (WGS) entry which is preliminary data.</text>
</comment>
<evidence type="ECO:0000256" key="3">
    <source>
        <dbReference type="SAM" id="Phobius"/>
    </source>
</evidence>
<dbReference type="InterPro" id="IPR003959">
    <property type="entry name" value="ATPase_AAA_core"/>
</dbReference>
<feature type="transmembrane region" description="Helical" evidence="3">
    <location>
        <begin position="16"/>
        <end position="36"/>
    </location>
</feature>
<sequence length="825" mass="91301">MPYVPSSSSSLKGSSLVTLFLAAIIPFLFLKLLSFFSHTWPNFVYRLLTSRLERQIATVADRVYPNRIIQDDLMISSIIGYVSYCYVQALRREGNACDAVGLADYEYTFLYEDMQDFDESWVPCSTHYKTLFGRIIASAMELSVVPGIGQAIQVEPGLFVRSLEDKHRFEKKDRDKNEGEKGEGSDGMSHRAQGSGGRASTRLNQIDRLNKYVFYDVRKYAENMDEHAHPPVDGKEDDISSAERPFDSLTQKRHDYRQRNPGKGGAKSESTFYEDDESPRQENFIVIEYRRPLPYERSKALCNAHNTSGVMMEYDKTREAGDVIEGFLARAHGWYLSHIAQRKTTPLMAVYPSPALSMFVKDGVGGLRMRREGEADFSGRCYVLDCATTAADADSSNSFGGAGGCGEGRGNAAGGRVTEEGEDGEAGKGIAAAAPIGPSTIAGGQIGLDGAGDSVQPIGKTFKSLFFPSKAHVLSVVDDFVKERGCYGVPGVVARLNFFLYGAPGTGKTSFVKALAHLLRRNLVVVSMGEILTVDELQKLLQPFELNATGNNFSVRPHQSIYVFEDFDAIGDAWAALMRDQREREAAQKQQARENMASAERERPETDNTITEKKTKASGGEGRSQGELEEDVATASEVKQRTSSSFKDRCGDLDADDSNTDDSDDDAASSKNDRFLLSRKRREELDRTHLTVERFLDLFNGFNLSDSFIAVFTTNHPEKVHPLITSSNMMDVTLDMGMLSDECATEMVEHYFVSELSAESVDVEGRRHLTATQAADLRAALGVFNRSSERLSGALLEKMCVECDTVESLTQRLRAADTWDVINAF</sequence>
<evidence type="ECO:0000256" key="2">
    <source>
        <dbReference type="SAM" id="MobiDB-lite"/>
    </source>
</evidence>
<reference evidence="5 6" key="1">
    <citation type="journal article" date="2015" name="PLoS Pathog.">
        <title>Leptomonas seymouri: Adaptations to the Dixenous Life Cycle Analyzed by Genome Sequencing, Transcriptome Profiling and Co-infection with Leishmania donovani.</title>
        <authorList>
            <person name="Kraeva N."/>
            <person name="Butenko A."/>
            <person name="Hlavacova J."/>
            <person name="Kostygov A."/>
            <person name="Myskova J."/>
            <person name="Grybchuk D."/>
            <person name="Lestinova T."/>
            <person name="Votypka J."/>
            <person name="Volf P."/>
            <person name="Opperdoes F."/>
            <person name="Flegontov P."/>
            <person name="Lukes J."/>
            <person name="Yurchenko V."/>
        </authorList>
    </citation>
    <scope>NUCLEOTIDE SEQUENCE [LARGE SCALE GENOMIC DNA]</scope>
    <source>
        <strain evidence="5 6">ATCC 30220</strain>
    </source>
</reference>
<dbReference type="InterPro" id="IPR027417">
    <property type="entry name" value="P-loop_NTPase"/>
</dbReference>
<feature type="region of interest" description="Disordered" evidence="2">
    <location>
        <begin position="225"/>
        <end position="277"/>
    </location>
</feature>
<feature type="compositionally biased region" description="Basic and acidic residues" evidence="2">
    <location>
        <begin position="599"/>
        <end position="615"/>
    </location>
</feature>
<name>A0A0N1PDZ4_LEPSE</name>
<dbReference type="Proteomes" id="UP000038009">
    <property type="component" value="Unassembled WGS sequence"/>
</dbReference>
<feature type="region of interest" description="Disordered" evidence="2">
    <location>
        <begin position="585"/>
        <end position="670"/>
    </location>
</feature>
<dbReference type="SMART" id="SM00382">
    <property type="entry name" value="AAA"/>
    <property type="match status" value="1"/>
</dbReference>
<evidence type="ECO:0000259" key="4">
    <source>
        <dbReference type="SMART" id="SM00382"/>
    </source>
</evidence>
<dbReference type="AlphaFoldDB" id="A0A0N1PDZ4"/>
<organism evidence="5 6">
    <name type="scientific">Leptomonas seymouri</name>
    <dbReference type="NCBI Taxonomy" id="5684"/>
    <lineage>
        <taxon>Eukaryota</taxon>
        <taxon>Discoba</taxon>
        <taxon>Euglenozoa</taxon>
        <taxon>Kinetoplastea</taxon>
        <taxon>Metakinetoplastina</taxon>
        <taxon>Trypanosomatida</taxon>
        <taxon>Trypanosomatidae</taxon>
        <taxon>Leishmaniinae</taxon>
        <taxon>Leptomonas</taxon>
    </lineage>
</organism>
<keyword evidence="6" id="KW-1185">Reference proteome</keyword>
<dbReference type="OMA" id="RVIASCM"/>
<feature type="compositionally biased region" description="Basic and acidic residues" evidence="2">
    <location>
        <begin position="225"/>
        <end position="238"/>
    </location>
</feature>
<gene>
    <name evidence="5" type="ORF">ABL78_4706</name>
</gene>
<evidence type="ECO:0000313" key="6">
    <source>
        <dbReference type="Proteomes" id="UP000038009"/>
    </source>
</evidence>
<feature type="compositionally biased region" description="Basic and acidic residues" evidence="2">
    <location>
        <begin position="244"/>
        <end position="253"/>
    </location>
</feature>
<dbReference type="Pfam" id="PF00004">
    <property type="entry name" value="AAA"/>
    <property type="match status" value="1"/>
</dbReference>
<dbReference type="Gene3D" id="3.40.50.300">
    <property type="entry name" value="P-loop containing nucleotide triphosphate hydrolases"/>
    <property type="match status" value="1"/>
</dbReference>
<evidence type="ECO:0000256" key="1">
    <source>
        <dbReference type="ARBA" id="ARBA00007448"/>
    </source>
</evidence>
<dbReference type="PANTHER" id="PTHR23070">
    <property type="entry name" value="BCS1 AAA-TYPE ATPASE"/>
    <property type="match status" value="1"/>
</dbReference>
<dbReference type="GO" id="GO:0005524">
    <property type="term" value="F:ATP binding"/>
    <property type="evidence" value="ECO:0007669"/>
    <property type="project" value="InterPro"/>
</dbReference>
<keyword evidence="3" id="KW-0812">Transmembrane</keyword>
<dbReference type="OrthoDB" id="10251412at2759"/>